<evidence type="ECO:0000313" key="3">
    <source>
        <dbReference type="Proteomes" id="UP000007069"/>
    </source>
</evidence>
<dbReference type="AlphaFoldDB" id="Q3BRX6"/>
<reference evidence="2 3" key="1">
    <citation type="journal article" date="2005" name="J. Bacteriol.">
        <title>Insights into genome plasticity and pathogenicity of the plant pathogenic Bacterium Xanthomonas campestris pv. vesicatoria revealed by the complete genome sequence.</title>
        <authorList>
            <person name="Thieme F."/>
            <person name="Koebnik R."/>
            <person name="Bekel T."/>
            <person name="Berger C."/>
            <person name="Boch J."/>
            <person name="Buettner D."/>
            <person name="Caldana C."/>
            <person name="Gaigalat L."/>
            <person name="Goesmann A."/>
            <person name="Kay S."/>
            <person name="Kirchner O."/>
            <person name="Lanz C."/>
            <person name="Linke B."/>
            <person name="McHardy A.C."/>
            <person name="Meyer F."/>
            <person name="Mittenhuber G."/>
            <person name="Nies D.H."/>
            <person name="Niesbach-Kloesgen U."/>
            <person name="Patschkowski T."/>
            <person name="Rueckert C."/>
            <person name="Rupp O."/>
            <person name="Schneicker S."/>
            <person name="Schuster S.C."/>
            <person name="Vorhoelter F.J."/>
            <person name="Weber E."/>
            <person name="Puehler A."/>
            <person name="Bonas U."/>
            <person name="Bartels D."/>
            <person name="Kaiser O."/>
        </authorList>
    </citation>
    <scope>NUCLEOTIDE SEQUENCE [LARGE SCALE GENOMIC DNA]</scope>
    <source>
        <strain evidence="2 3">85-10</strain>
    </source>
</reference>
<dbReference type="STRING" id="456327.BJD11_09110"/>
<gene>
    <name evidence="2" type="ordered locus">XCV2756</name>
</gene>
<dbReference type="EMBL" id="AM039952">
    <property type="protein sequence ID" value="CAJ24435.1"/>
    <property type="molecule type" value="Genomic_DNA"/>
</dbReference>
<feature type="compositionally biased region" description="Polar residues" evidence="1">
    <location>
        <begin position="77"/>
        <end position="91"/>
    </location>
</feature>
<evidence type="ECO:0000313" key="2">
    <source>
        <dbReference type="EMBL" id="CAJ24435.1"/>
    </source>
</evidence>
<feature type="compositionally biased region" description="Gly residues" evidence="1">
    <location>
        <begin position="131"/>
        <end position="142"/>
    </location>
</feature>
<dbReference type="KEGG" id="xcv:XCV2756"/>
<feature type="region of interest" description="Disordered" evidence="1">
    <location>
        <begin position="72"/>
        <end position="142"/>
    </location>
</feature>
<dbReference type="Proteomes" id="UP000007069">
    <property type="component" value="Chromosome"/>
</dbReference>
<dbReference type="eggNOG" id="COG3729">
    <property type="taxonomic scope" value="Bacteria"/>
</dbReference>
<sequence>MPFGARARWGRNPVERPPHCVATPRFSPVKIARQVRLPAHARLSKSPRPIDASTAMLALHHGVQWCIPQPTKRESAMANQNDNKGGTSNRGFASMDEDKQREIASKGGKAAHESGNAHEFTSEEAREAGKKGGQASGGGNNR</sequence>
<name>Q3BRX6_XANE5</name>
<dbReference type="HOGENOM" id="CLU_1815057_0_0_6"/>
<dbReference type="Pfam" id="PF10685">
    <property type="entry name" value="KGG"/>
    <property type="match status" value="2"/>
</dbReference>
<evidence type="ECO:0000256" key="1">
    <source>
        <dbReference type="SAM" id="MobiDB-lite"/>
    </source>
</evidence>
<organism evidence="3">
    <name type="scientific">Xanthomonas euvesicatoria pv. vesicatoria (strain 85-10)</name>
    <name type="common">Xanthomonas campestris pv. vesicatoria</name>
    <dbReference type="NCBI Taxonomy" id="316273"/>
    <lineage>
        <taxon>Bacteria</taxon>
        <taxon>Pseudomonadati</taxon>
        <taxon>Pseudomonadota</taxon>
        <taxon>Gammaproteobacteria</taxon>
        <taxon>Lysobacterales</taxon>
        <taxon>Lysobacteraceae</taxon>
        <taxon>Xanthomonas</taxon>
    </lineage>
</organism>
<feature type="compositionally biased region" description="Basic and acidic residues" evidence="1">
    <location>
        <begin position="96"/>
        <end position="130"/>
    </location>
</feature>
<accession>Q3BRX6</accession>
<proteinExistence type="predicted"/>
<dbReference type="InterPro" id="IPR019626">
    <property type="entry name" value="Stress-induced_KGG_rpt"/>
</dbReference>
<evidence type="ECO:0008006" key="4">
    <source>
        <dbReference type="Google" id="ProtNLM"/>
    </source>
</evidence>
<protein>
    <recommendedName>
        <fullName evidence="4">General stress protein</fullName>
    </recommendedName>
</protein>